<dbReference type="AlphaFoldDB" id="A0A5J5AVG5"/>
<dbReference type="Proteomes" id="UP000325577">
    <property type="component" value="Linkage Group LG18"/>
</dbReference>
<reference evidence="2 3" key="1">
    <citation type="submission" date="2019-09" db="EMBL/GenBank/DDBJ databases">
        <title>A chromosome-level genome assembly of the Chinese tupelo Nyssa sinensis.</title>
        <authorList>
            <person name="Yang X."/>
            <person name="Kang M."/>
            <person name="Yang Y."/>
            <person name="Xiong H."/>
            <person name="Wang M."/>
            <person name="Zhang Z."/>
            <person name="Wang Z."/>
            <person name="Wu H."/>
            <person name="Ma T."/>
            <person name="Liu J."/>
            <person name="Xi Z."/>
        </authorList>
    </citation>
    <scope>NUCLEOTIDE SEQUENCE [LARGE SCALE GENOMIC DNA]</scope>
    <source>
        <strain evidence="2">J267</strain>
        <tissue evidence="2">Leaf</tissue>
    </source>
</reference>
<dbReference type="Pfam" id="PF08268">
    <property type="entry name" value="FBA_3"/>
    <property type="match status" value="1"/>
</dbReference>
<dbReference type="OrthoDB" id="687122at2759"/>
<dbReference type="InterPro" id="IPR017451">
    <property type="entry name" value="F-box-assoc_interact_dom"/>
</dbReference>
<gene>
    <name evidence="2" type="ORF">F0562_031785</name>
</gene>
<dbReference type="EMBL" id="CM018041">
    <property type="protein sequence ID" value="KAA8534268.1"/>
    <property type="molecule type" value="Genomic_DNA"/>
</dbReference>
<dbReference type="PANTHER" id="PTHR31111">
    <property type="entry name" value="BNAA05G37150D PROTEIN-RELATED"/>
    <property type="match status" value="1"/>
</dbReference>
<organism evidence="2 3">
    <name type="scientific">Nyssa sinensis</name>
    <dbReference type="NCBI Taxonomy" id="561372"/>
    <lineage>
        <taxon>Eukaryota</taxon>
        <taxon>Viridiplantae</taxon>
        <taxon>Streptophyta</taxon>
        <taxon>Embryophyta</taxon>
        <taxon>Tracheophyta</taxon>
        <taxon>Spermatophyta</taxon>
        <taxon>Magnoliopsida</taxon>
        <taxon>eudicotyledons</taxon>
        <taxon>Gunneridae</taxon>
        <taxon>Pentapetalae</taxon>
        <taxon>asterids</taxon>
        <taxon>Cornales</taxon>
        <taxon>Nyssaceae</taxon>
        <taxon>Nyssa</taxon>
    </lineage>
</organism>
<feature type="domain" description="F-box associated beta-propeller type 3" evidence="1">
    <location>
        <begin position="44"/>
        <end position="306"/>
    </location>
</feature>
<dbReference type="PANTHER" id="PTHR31111:SF136">
    <property type="entry name" value="F-BOX ASSOCIATED DOMAIN-CONTAINING PROTEIN"/>
    <property type="match status" value="1"/>
</dbReference>
<evidence type="ECO:0000313" key="3">
    <source>
        <dbReference type="Proteomes" id="UP000325577"/>
    </source>
</evidence>
<evidence type="ECO:0000313" key="2">
    <source>
        <dbReference type="EMBL" id="KAA8534268.1"/>
    </source>
</evidence>
<protein>
    <recommendedName>
        <fullName evidence="1">F-box associated beta-propeller type 3 domain-containing protein</fullName>
    </recommendedName>
</protein>
<name>A0A5J5AVG5_9ASTE</name>
<dbReference type="InterPro" id="IPR013187">
    <property type="entry name" value="F-box-assoc_dom_typ3"/>
</dbReference>
<dbReference type="NCBIfam" id="TIGR01640">
    <property type="entry name" value="F_box_assoc_1"/>
    <property type="match status" value="1"/>
</dbReference>
<proteinExistence type="predicted"/>
<accession>A0A5J5AVG5</accession>
<keyword evidence="3" id="KW-1185">Reference proteome</keyword>
<sequence length="331" mass="38181">MPLSIAINDDRQQWWTAPKESGDNIEGMKIPYADLGRRIRYDSWFTTCASTGGLMAYFKFIKKCYFICNPIIGEEVEVPMVPYDFYKEHSGPTWWGFGYSLSTKEYKLVHIGLPILYDDPKGIVWGVIYTLGSKSWRVIPHVPFPPVYQGNVESDGTLFWLICKGLYKGGTENIGSFDVRSENFRAWQGPLVDLNINEACYYLVKLGDNIAFVRDNYSLNRRIWVLRDKENELWINEYNLISSVPSSLFRKDFQVICLWVNGELLAITQYKKTCIAYDAKKMELKKVTLPNFGENAHGNSKRLHFVISHAGSLISPRRIMEMGKKFSIDKE</sequence>
<evidence type="ECO:0000259" key="1">
    <source>
        <dbReference type="Pfam" id="PF08268"/>
    </source>
</evidence>